<protein>
    <submittedName>
        <fullName evidence="1">Uncharacterized protein</fullName>
    </submittedName>
</protein>
<proteinExistence type="predicted"/>
<dbReference type="EMBL" id="CP013695">
    <property type="protein sequence ID" value="ALU32350.1"/>
    <property type="molecule type" value="Genomic_DNA"/>
</dbReference>
<dbReference type="OrthoDB" id="383670at2157"/>
<dbReference type="RefSeq" id="WP_011279115.1">
    <property type="nucleotide sequence ID" value="NZ_LPST01000002.1"/>
</dbReference>
<organism evidence="1 4">
    <name type="scientific">Sulfolobus acidocaldarius</name>
    <dbReference type="NCBI Taxonomy" id="2285"/>
    <lineage>
        <taxon>Archaea</taxon>
        <taxon>Thermoproteota</taxon>
        <taxon>Thermoprotei</taxon>
        <taxon>Sulfolobales</taxon>
        <taxon>Sulfolobaceae</taxon>
        <taxon>Sulfolobus</taxon>
    </lineage>
</organism>
<gene>
    <name evidence="1" type="ORF">ATY89_06460</name>
    <name evidence="2" type="ORF">ATZ20_09485</name>
</gene>
<dbReference type="OMA" id="LELWVEY"/>
<dbReference type="Proteomes" id="UP000065473">
    <property type="component" value="Chromosome"/>
</dbReference>
<sequence length="96" mass="10722">MLEVNLKILDVLRGYPNYIVQIEGNNVTIDYVPPSISEASGVDVDEDTKPIIRIWGIIDGEKLKILKASVIKGEESRDLDESEIQFWLSYVDQGGG</sequence>
<reference evidence="3 4" key="1">
    <citation type="submission" date="2015-12" db="EMBL/GenBank/DDBJ databases">
        <title>A stable core within a dynamic pangenome in Sulfolobus acidocaldarius.</title>
        <authorList>
            <person name="Anderson R."/>
            <person name="Kouris A."/>
            <person name="Seward C."/>
            <person name="Campbell K."/>
            <person name="Whitaker R."/>
        </authorList>
    </citation>
    <scope>NUCLEOTIDE SEQUENCE [LARGE SCALE GENOMIC DNA]</scope>
    <source>
        <strain evidence="1 4">GG12-C01-09</strain>
        <strain evidence="2 3">NG05B_CO5_07</strain>
    </source>
</reference>
<evidence type="ECO:0000313" key="2">
    <source>
        <dbReference type="EMBL" id="ALU32350.1"/>
    </source>
</evidence>
<dbReference type="Proteomes" id="UP000060043">
    <property type="component" value="Chromosome"/>
</dbReference>
<accession>A0A0U2Y238</accession>
<dbReference type="GeneID" id="14550489"/>
<evidence type="ECO:0000313" key="4">
    <source>
        <dbReference type="Proteomes" id="UP000065473"/>
    </source>
</evidence>
<evidence type="ECO:0000313" key="1">
    <source>
        <dbReference type="EMBL" id="ALU29617.1"/>
    </source>
</evidence>
<evidence type="ECO:0000313" key="3">
    <source>
        <dbReference type="Proteomes" id="UP000060043"/>
    </source>
</evidence>
<name>A0A0U2Y238_9CREN</name>
<dbReference type="EMBL" id="CP013694">
    <property type="protein sequence ID" value="ALU29617.1"/>
    <property type="molecule type" value="Genomic_DNA"/>
</dbReference>
<dbReference type="STRING" id="1435377.SUSAZ_10965"/>
<dbReference type="AlphaFoldDB" id="A0A0U2Y238"/>
<dbReference type="PaxDb" id="1435377-SUSAZ_10965"/>